<dbReference type="RefSeq" id="WP_143103706.1">
    <property type="nucleotide sequence ID" value="NZ_FOPM01000007.1"/>
</dbReference>
<dbReference type="InterPro" id="IPR044925">
    <property type="entry name" value="His-Me_finger_sf"/>
</dbReference>
<protein>
    <recommendedName>
        <fullName evidence="4">HNH endonuclease</fullName>
    </recommendedName>
</protein>
<dbReference type="Proteomes" id="UP000199229">
    <property type="component" value="Unassembled WGS sequence"/>
</dbReference>
<keyword evidence="3" id="KW-1185">Reference proteome</keyword>
<evidence type="ECO:0000313" key="2">
    <source>
        <dbReference type="EMBL" id="SFG63202.1"/>
    </source>
</evidence>
<dbReference type="AlphaFoldDB" id="A0A1I2TE78"/>
<sequence>MARNTIFHATDPSGVALIGVSLALGRTAWLYRSDFERIDALHPDGRWGVTHNSEGRIFVRIRPPRTQRNIYVARLVAGDFERTVVRYRDGNSMNLRPTNLKHDNGGGGRPRRHSLG</sequence>
<name>A0A1I2TE78_9HYPH</name>
<feature type="region of interest" description="Disordered" evidence="1">
    <location>
        <begin position="91"/>
        <end position="116"/>
    </location>
</feature>
<proteinExistence type="predicted"/>
<dbReference type="SUPFAM" id="SSF54060">
    <property type="entry name" value="His-Me finger endonucleases"/>
    <property type="match status" value="1"/>
</dbReference>
<accession>A0A1I2TE78</accession>
<evidence type="ECO:0000256" key="1">
    <source>
        <dbReference type="SAM" id="MobiDB-lite"/>
    </source>
</evidence>
<evidence type="ECO:0000313" key="3">
    <source>
        <dbReference type="Proteomes" id="UP000199229"/>
    </source>
</evidence>
<gene>
    <name evidence="2" type="ORF">SAMN05192565_10721</name>
</gene>
<organism evidence="2 3">
    <name type="scientific">Methylobacterium gossipiicola</name>
    <dbReference type="NCBI Taxonomy" id="582675"/>
    <lineage>
        <taxon>Bacteria</taxon>
        <taxon>Pseudomonadati</taxon>
        <taxon>Pseudomonadota</taxon>
        <taxon>Alphaproteobacteria</taxon>
        <taxon>Hyphomicrobiales</taxon>
        <taxon>Methylobacteriaceae</taxon>
        <taxon>Methylobacterium</taxon>
    </lineage>
</organism>
<dbReference type="OrthoDB" id="8162396at2"/>
<reference evidence="3" key="1">
    <citation type="submission" date="2016-10" db="EMBL/GenBank/DDBJ databases">
        <authorList>
            <person name="Varghese N."/>
            <person name="Submissions S."/>
        </authorList>
    </citation>
    <scope>NUCLEOTIDE SEQUENCE [LARGE SCALE GENOMIC DNA]</scope>
    <source>
        <strain evidence="3">Gh-105</strain>
    </source>
</reference>
<evidence type="ECO:0008006" key="4">
    <source>
        <dbReference type="Google" id="ProtNLM"/>
    </source>
</evidence>
<dbReference type="EMBL" id="FOPM01000007">
    <property type="protein sequence ID" value="SFG63202.1"/>
    <property type="molecule type" value="Genomic_DNA"/>
</dbReference>